<dbReference type="NCBIfam" id="TIGR04086">
    <property type="entry name" value="TIGR04086_membr"/>
    <property type="match status" value="1"/>
</dbReference>
<evidence type="ECO:0000313" key="2">
    <source>
        <dbReference type="EMBL" id="MFD0871193.1"/>
    </source>
</evidence>
<feature type="transmembrane region" description="Helical" evidence="1">
    <location>
        <begin position="104"/>
        <end position="125"/>
    </location>
</feature>
<keyword evidence="1" id="KW-0472">Membrane</keyword>
<keyword evidence="3" id="KW-1185">Reference proteome</keyword>
<organism evidence="2 3">
    <name type="scientific">Paenibacillus residui</name>
    <dbReference type="NCBI Taxonomy" id="629724"/>
    <lineage>
        <taxon>Bacteria</taxon>
        <taxon>Bacillati</taxon>
        <taxon>Bacillota</taxon>
        <taxon>Bacilli</taxon>
        <taxon>Bacillales</taxon>
        <taxon>Paenibacillaceae</taxon>
        <taxon>Paenibacillus</taxon>
    </lineage>
</organism>
<dbReference type="RefSeq" id="WP_144936007.1">
    <property type="nucleotide sequence ID" value="NZ_JBHTIU010000074.1"/>
</dbReference>
<proteinExistence type="predicted"/>
<accession>A0ABW3DCF6</accession>
<name>A0ABW3DCF6_9BACL</name>
<gene>
    <name evidence="2" type="ORF">ACFQ03_18790</name>
</gene>
<feature type="transmembrane region" description="Helical" evidence="1">
    <location>
        <begin position="75"/>
        <end position="98"/>
    </location>
</feature>
<dbReference type="EMBL" id="JBHTIU010000074">
    <property type="protein sequence ID" value="MFD0871193.1"/>
    <property type="molecule type" value="Genomic_DNA"/>
</dbReference>
<protein>
    <submittedName>
        <fullName evidence="2">TIGR04086 family membrane protein</fullName>
    </submittedName>
</protein>
<keyword evidence="1" id="KW-1133">Transmembrane helix</keyword>
<evidence type="ECO:0000256" key="1">
    <source>
        <dbReference type="SAM" id="Phobius"/>
    </source>
</evidence>
<dbReference type="Proteomes" id="UP001597120">
    <property type="component" value="Unassembled WGS sequence"/>
</dbReference>
<feature type="transmembrane region" description="Helical" evidence="1">
    <location>
        <begin position="50"/>
        <end position="68"/>
    </location>
</feature>
<sequence>METKNDTSRVRIQSPILSGLLYAFIIMSIAAVITSLILMLTDQKEDALPAYAYIIHTISLCLGGWVAGRKAEMKGWYYGGILGLVYSVIIIMIGFLGFDKGFDLNTILFSAASFFIGALGGIIGVNTHK</sequence>
<dbReference type="InterPro" id="IPR023804">
    <property type="entry name" value="DUF3792_TM"/>
</dbReference>
<reference evidence="3" key="1">
    <citation type="journal article" date="2019" name="Int. J. Syst. Evol. Microbiol.">
        <title>The Global Catalogue of Microorganisms (GCM) 10K type strain sequencing project: providing services to taxonomists for standard genome sequencing and annotation.</title>
        <authorList>
            <consortium name="The Broad Institute Genomics Platform"/>
            <consortium name="The Broad Institute Genome Sequencing Center for Infectious Disease"/>
            <person name="Wu L."/>
            <person name="Ma J."/>
        </authorList>
    </citation>
    <scope>NUCLEOTIDE SEQUENCE [LARGE SCALE GENOMIC DNA]</scope>
    <source>
        <strain evidence="3">CCUG 57263</strain>
    </source>
</reference>
<comment type="caution">
    <text evidence="2">The sequence shown here is derived from an EMBL/GenBank/DDBJ whole genome shotgun (WGS) entry which is preliminary data.</text>
</comment>
<dbReference type="Pfam" id="PF12670">
    <property type="entry name" value="DUF3792"/>
    <property type="match status" value="1"/>
</dbReference>
<keyword evidence="1" id="KW-0812">Transmembrane</keyword>
<evidence type="ECO:0000313" key="3">
    <source>
        <dbReference type="Proteomes" id="UP001597120"/>
    </source>
</evidence>
<feature type="transmembrane region" description="Helical" evidence="1">
    <location>
        <begin position="20"/>
        <end position="38"/>
    </location>
</feature>